<accession>A0A0A0KZ09</accession>
<reference evidence="1 2" key="3">
    <citation type="journal article" date="2010" name="BMC Genomics">
        <title>Transcriptome sequencing and comparative analysis of cucumber flowers with different sex types.</title>
        <authorList>
            <person name="Guo S."/>
            <person name="Zheng Y."/>
            <person name="Joung J.G."/>
            <person name="Liu S."/>
            <person name="Zhang Z."/>
            <person name="Crasta O.R."/>
            <person name="Sobral B.W."/>
            <person name="Xu Y."/>
            <person name="Huang S."/>
            <person name="Fei Z."/>
        </authorList>
    </citation>
    <scope>NUCLEOTIDE SEQUENCE [LARGE SCALE GENOMIC DNA]</scope>
    <source>
        <strain evidence="2">cv. 9930</strain>
    </source>
</reference>
<protein>
    <submittedName>
        <fullName evidence="1">Uncharacterized protein</fullName>
    </submittedName>
</protein>
<dbReference type="AlphaFoldDB" id="A0A0A0KZ09"/>
<keyword evidence="2" id="KW-1185">Reference proteome</keyword>
<evidence type="ECO:0000313" key="2">
    <source>
        <dbReference type="Proteomes" id="UP000029981"/>
    </source>
</evidence>
<name>A0A0A0KZ09_CUCSA</name>
<gene>
    <name evidence="1" type="ORF">Csa_4G015760</name>
</gene>
<reference evidence="1 2" key="2">
    <citation type="journal article" date="2009" name="PLoS ONE">
        <title>An integrated genetic and cytogenetic map of the cucumber genome.</title>
        <authorList>
            <person name="Ren Y."/>
            <person name="Zhang Z."/>
            <person name="Liu J."/>
            <person name="Staub J.E."/>
            <person name="Han Y."/>
            <person name="Cheng Z."/>
            <person name="Li X."/>
            <person name="Lu J."/>
            <person name="Miao H."/>
            <person name="Kang H."/>
            <person name="Xie B."/>
            <person name="Gu X."/>
            <person name="Wang X."/>
            <person name="Du Y."/>
            <person name="Jin W."/>
            <person name="Huang S."/>
        </authorList>
    </citation>
    <scope>NUCLEOTIDE SEQUENCE [LARGE SCALE GENOMIC DNA]</scope>
    <source>
        <strain evidence="2">cv. 9930</strain>
    </source>
</reference>
<dbReference type="Proteomes" id="UP000029981">
    <property type="component" value="Chromosome 4"/>
</dbReference>
<dbReference type="Gramene" id="KGN53086">
    <property type="protein sequence ID" value="KGN53086"/>
    <property type="gene ID" value="Csa_4G015760"/>
</dbReference>
<organism evidence="1 2">
    <name type="scientific">Cucumis sativus</name>
    <name type="common">Cucumber</name>
    <dbReference type="NCBI Taxonomy" id="3659"/>
    <lineage>
        <taxon>Eukaryota</taxon>
        <taxon>Viridiplantae</taxon>
        <taxon>Streptophyta</taxon>
        <taxon>Embryophyta</taxon>
        <taxon>Tracheophyta</taxon>
        <taxon>Spermatophyta</taxon>
        <taxon>Magnoliopsida</taxon>
        <taxon>eudicotyledons</taxon>
        <taxon>Gunneridae</taxon>
        <taxon>Pentapetalae</taxon>
        <taxon>rosids</taxon>
        <taxon>fabids</taxon>
        <taxon>Cucurbitales</taxon>
        <taxon>Cucurbitaceae</taxon>
        <taxon>Benincaseae</taxon>
        <taxon>Cucumis</taxon>
    </lineage>
</organism>
<evidence type="ECO:0000313" key="1">
    <source>
        <dbReference type="EMBL" id="KGN53086.1"/>
    </source>
</evidence>
<proteinExistence type="predicted"/>
<reference evidence="1 2" key="4">
    <citation type="journal article" date="2011" name="BMC Genomics">
        <title>RNA-Seq improves annotation of protein-coding genes in the cucumber genome.</title>
        <authorList>
            <person name="Li Z."/>
            <person name="Zhang Z."/>
            <person name="Yan P."/>
            <person name="Huang S."/>
            <person name="Fei Z."/>
            <person name="Lin K."/>
        </authorList>
    </citation>
    <scope>NUCLEOTIDE SEQUENCE [LARGE SCALE GENOMIC DNA]</scope>
    <source>
        <strain evidence="2">cv. 9930</strain>
    </source>
</reference>
<sequence length="54" mass="6139">MEDAMKCHWSKPSLPCVFELHPQSSSLIFITVRASSQPPFHPNRRDSSILQCVV</sequence>
<dbReference type="EMBL" id="CM002925">
    <property type="protein sequence ID" value="KGN53086.1"/>
    <property type="molecule type" value="Genomic_DNA"/>
</dbReference>
<reference evidence="1 2" key="1">
    <citation type="journal article" date="2009" name="Nat. Genet.">
        <title>The genome of the cucumber, Cucumis sativus L.</title>
        <authorList>
            <person name="Huang S."/>
            <person name="Li R."/>
            <person name="Zhang Z."/>
            <person name="Li L."/>
            <person name="Gu X."/>
            <person name="Fan W."/>
            <person name="Lucas W.J."/>
            <person name="Wang X."/>
            <person name="Xie B."/>
            <person name="Ni P."/>
            <person name="Ren Y."/>
            <person name="Zhu H."/>
            <person name="Li J."/>
            <person name="Lin K."/>
            <person name="Jin W."/>
            <person name="Fei Z."/>
            <person name="Li G."/>
            <person name="Staub J."/>
            <person name="Kilian A."/>
            <person name="van der Vossen E.A."/>
            <person name="Wu Y."/>
            <person name="Guo J."/>
            <person name="He J."/>
            <person name="Jia Z."/>
            <person name="Ren Y."/>
            <person name="Tian G."/>
            <person name="Lu Y."/>
            <person name="Ruan J."/>
            <person name="Qian W."/>
            <person name="Wang M."/>
            <person name="Huang Q."/>
            <person name="Li B."/>
            <person name="Xuan Z."/>
            <person name="Cao J."/>
            <person name="Asan"/>
            <person name="Wu Z."/>
            <person name="Zhang J."/>
            <person name="Cai Q."/>
            <person name="Bai Y."/>
            <person name="Zhao B."/>
            <person name="Han Y."/>
            <person name="Li Y."/>
            <person name="Li X."/>
            <person name="Wang S."/>
            <person name="Shi Q."/>
            <person name="Liu S."/>
            <person name="Cho W.K."/>
            <person name="Kim J.Y."/>
            <person name="Xu Y."/>
            <person name="Heller-Uszynska K."/>
            <person name="Miao H."/>
            <person name="Cheng Z."/>
            <person name="Zhang S."/>
            <person name="Wu J."/>
            <person name="Yang Y."/>
            <person name="Kang H."/>
            <person name="Li M."/>
            <person name="Liang H."/>
            <person name="Ren X."/>
            <person name="Shi Z."/>
            <person name="Wen M."/>
            <person name="Jian M."/>
            <person name="Yang H."/>
            <person name="Zhang G."/>
            <person name="Yang Z."/>
            <person name="Chen R."/>
            <person name="Liu S."/>
            <person name="Li J."/>
            <person name="Ma L."/>
            <person name="Liu H."/>
            <person name="Zhou Y."/>
            <person name="Zhao J."/>
            <person name="Fang X."/>
            <person name="Li G."/>
            <person name="Fang L."/>
            <person name="Li Y."/>
            <person name="Liu D."/>
            <person name="Zheng H."/>
            <person name="Zhang Y."/>
            <person name="Qin N."/>
            <person name="Li Z."/>
            <person name="Yang G."/>
            <person name="Yang S."/>
            <person name="Bolund L."/>
            <person name="Kristiansen K."/>
            <person name="Zheng H."/>
            <person name="Li S."/>
            <person name="Zhang X."/>
            <person name="Yang H."/>
            <person name="Wang J."/>
            <person name="Sun R."/>
            <person name="Zhang B."/>
            <person name="Jiang S."/>
            <person name="Wang J."/>
            <person name="Du Y."/>
            <person name="Li S."/>
        </authorList>
    </citation>
    <scope>NUCLEOTIDE SEQUENCE [LARGE SCALE GENOMIC DNA]</scope>
    <source>
        <strain evidence="2">cv. 9930</strain>
    </source>
</reference>